<evidence type="ECO:0000313" key="3">
    <source>
        <dbReference type="Proteomes" id="UP001430953"/>
    </source>
</evidence>
<dbReference type="EMBL" id="JADYXP020000010">
    <property type="protein sequence ID" value="KAL0115830.1"/>
    <property type="molecule type" value="Genomic_DNA"/>
</dbReference>
<evidence type="ECO:0000256" key="1">
    <source>
        <dbReference type="SAM" id="Phobius"/>
    </source>
</evidence>
<gene>
    <name evidence="2" type="ORF">PUN28_011004</name>
</gene>
<protein>
    <submittedName>
        <fullName evidence="2">Uncharacterized protein</fullName>
    </submittedName>
</protein>
<proteinExistence type="predicted"/>
<name>A0AAW2FPH2_9HYME</name>
<keyword evidence="1" id="KW-1133">Transmembrane helix</keyword>
<accession>A0AAW2FPH2</accession>
<dbReference type="AlphaFoldDB" id="A0AAW2FPH2"/>
<keyword evidence="3" id="KW-1185">Reference proteome</keyword>
<feature type="transmembrane region" description="Helical" evidence="1">
    <location>
        <begin position="121"/>
        <end position="138"/>
    </location>
</feature>
<keyword evidence="1" id="KW-0472">Membrane</keyword>
<comment type="caution">
    <text evidence="2">The sequence shown here is derived from an EMBL/GenBank/DDBJ whole genome shotgun (WGS) entry which is preliminary data.</text>
</comment>
<reference evidence="2 3" key="1">
    <citation type="submission" date="2023-03" db="EMBL/GenBank/DDBJ databases">
        <title>High recombination rates correlate with genetic variation in Cardiocondyla obscurior ants.</title>
        <authorList>
            <person name="Errbii M."/>
        </authorList>
    </citation>
    <scope>NUCLEOTIDE SEQUENCE [LARGE SCALE GENOMIC DNA]</scope>
    <source>
        <strain evidence="2">Alpha-2009</strain>
        <tissue evidence="2">Whole body</tissue>
    </source>
</reference>
<evidence type="ECO:0000313" key="2">
    <source>
        <dbReference type="EMBL" id="KAL0115830.1"/>
    </source>
</evidence>
<sequence length="177" mass="20075">MCSIIRKRKKREFANPQKICVALFRNHRHPLSRQSSAAGGGGLRKCWDKGCQKIVRANRSASSKSVSGLVGAGVGGVFTGETCSDVSRLKIRGAAREIPQNVSHPDSISQSPDQRIINSRYKLLFFFYFSFLSFKMYSCQSIKIASRRYMMIIRDCVKVLPRRIYYFQSSLMCAIFI</sequence>
<organism evidence="2 3">
    <name type="scientific">Cardiocondyla obscurior</name>
    <dbReference type="NCBI Taxonomy" id="286306"/>
    <lineage>
        <taxon>Eukaryota</taxon>
        <taxon>Metazoa</taxon>
        <taxon>Ecdysozoa</taxon>
        <taxon>Arthropoda</taxon>
        <taxon>Hexapoda</taxon>
        <taxon>Insecta</taxon>
        <taxon>Pterygota</taxon>
        <taxon>Neoptera</taxon>
        <taxon>Endopterygota</taxon>
        <taxon>Hymenoptera</taxon>
        <taxon>Apocrita</taxon>
        <taxon>Aculeata</taxon>
        <taxon>Formicoidea</taxon>
        <taxon>Formicidae</taxon>
        <taxon>Myrmicinae</taxon>
        <taxon>Cardiocondyla</taxon>
    </lineage>
</organism>
<keyword evidence="1" id="KW-0812">Transmembrane</keyword>
<dbReference type="Proteomes" id="UP001430953">
    <property type="component" value="Unassembled WGS sequence"/>
</dbReference>